<keyword evidence="2" id="KW-1185">Reference proteome</keyword>
<dbReference type="Proteomes" id="UP000014480">
    <property type="component" value="Unassembled WGS sequence"/>
</dbReference>
<dbReference type="EMBL" id="AMCV02000001">
    <property type="protein sequence ID" value="TDZ27056.1"/>
    <property type="molecule type" value="Genomic_DNA"/>
</dbReference>
<protein>
    <submittedName>
        <fullName evidence="1">Uncharacterized protein</fullName>
    </submittedName>
</protein>
<name>A0A484G8J8_COLOR</name>
<proteinExistence type="predicted"/>
<comment type="caution">
    <text evidence="1">The sequence shown here is derived from an EMBL/GenBank/DDBJ whole genome shotgun (WGS) entry which is preliminary data.</text>
</comment>
<gene>
    <name evidence="1" type="ORF">Cob_v000819</name>
</gene>
<evidence type="ECO:0000313" key="1">
    <source>
        <dbReference type="EMBL" id="TDZ27056.1"/>
    </source>
</evidence>
<reference evidence="2" key="2">
    <citation type="journal article" date="2019" name="Mol. Plant Microbe Interact.">
        <title>Genome sequence resources for four phytopathogenic fungi from the Colletotrichum orbiculare species complex.</title>
        <authorList>
            <person name="Gan P."/>
            <person name="Tsushima A."/>
            <person name="Narusaka M."/>
            <person name="Narusaka Y."/>
            <person name="Takano Y."/>
            <person name="Kubo Y."/>
            <person name="Shirasu K."/>
        </authorList>
    </citation>
    <scope>GENOME REANNOTATION</scope>
    <source>
        <strain evidence="2">104-T / ATCC 96160 / CBS 514.97 / LARS 414 / MAFF 240422</strain>
    </source>
</reference>
<sequence>MMPFADYVSVRLIQSTVFQHRFPRCLVRYHDSSSYRISAKHESRSRGSAISPARSEGSLLRPACSASPLLAVIDEVCWYGQATPDITATVSQTGRDRAQARRETSSRRPRVTETLGVYEYTVTRCVLTFHPLVLVLGIAPTMYPYSLT</sequence>
<organism evidence="1 2">
    <name type="scientific">Colletotrichum orbiculare (strain 104-T / ATCC 96160 / CBS 514.97 / LARS 414 / MAFF 240422)</name>
    <name type="common">Cucumber anthracnose fungus</name>
    <name type="synonym">Colletotrichum lagenarium</name>
    <dbReference type="NCBI Taxonomy" id="1213857"/>
    <lineage>
        <taxon>Eukaryota</taxon>
        <taxon>Fungi</taxon>
        <taxon>Dikarya</taxon>
        <taxon>Ascomycota</taxon>
        <taxon>Pezizomycotina</taxon>
        <taxon>Sordariomycetes</taxon>
        <taxon>Hypocreomycetidae</taxon>
        <taxon>Glomerellales</taxon>
        <taxon>Glomerellaceae</taxon>
        <taxon>Colletotrichum</taxon>
        <taxon>Colletotrichum orbiculare species complex</taxon>
    </lineage>
</organism>
<reference evidence="2" key="1">
    <citation type="journal article" date="2013" name="New Phytol.">
        <title>Comparative genomic and transcriptomic analyses reveal the hemibiotrophic stage shift of Colletotrichum fungi.</title>
        <authorList>
            <person name="Gan P."/>
            <person name="Ikeda K."/>
            <person name="Irieda H."/>
            <person name="Narusaka M."/>
            <person name="O'Connell R.J."/>
            <person name="Narusaka Y."/>
            <person name="Takano Y."/>
            <person name="Kubo Y."/>
            <person name="Shirasu K."/>
        </authorList>
    </citation>
    <scope>NUCLEOTIDE SEQUENCE [LARGE SCALE GENOMIC DNA]</scope>
    <source>
        <strain evidence="2">104-T / ATCC 96160 / CBS 514.97 / LARS 414 / MAFF 240422</strain>
    </source>
</reference>
<evidence type="ECO:0000313" key="2">
    <source>
        <dbReference type="Proteomes" id="UP000014480"/>
    </source>
</evidence>
<accession>A0A484G8J8</accession>
<dbReference type="AlphaFoldDB" id="A0A484G8J8"/>